<accession>A0A6M2DBP9</accession>
<sequence>MRLPSYFAFSFCVTQLVSLAIGFCDKHRALVKTCRSKIDRTGPLQVPRNKADQRDRIILPFRHMRNRKD</sequence>
<proteinExistence type="predicted"/>
<dbReference type="EMBL" id="GHWJ01010835">
    <property type="protein sequence ID" value="NOV43572.1"/>
    <property type="molecule type" value="Transcribed_RNA"/>
</dbReference>
<dbReference type="AlphaFoldDB" id="A0A6M2DBP9"/>
<organism evidence="2">
    <name type="scientific">Rhipicephalus microplus</name>
    <name type="common">Cattle tick</name>
    <name type="synonym">Boophilus microplus</name>
    <dbReference type="NCBI Taxonomy" id="6941"/>
    <lineage>
        <taxon>Eukaryota</taxon>
        <taxon>Metazoa</taxon>
        <taxon>Ecdysozoa</taxon>
        <taxon>Arthropoda</taxon>
        <taxon>Chelicerata</taxon>
        <taxon>Arachnida</taxon>
        <taxon>Acari</taxon>
        <taxon>Parasitiformes</taxon>
        <taxon>Ixodida</taxon>
        <taxon>Ixodoidea</taxon>
        <taxon>Ixodidae</taxon>
        <taxon>Rhipicephalinae</taxon>
        <taxon>Rhipicephalus</taxon>
        <taxon>Boophilus</taxon>
    </lineage>
</organism>
<feature type="signal peptide" evidence="1">
    <location>
        <begin position="1"/>
        <end position="22"/>
    </location>
</feature>
<protein>
    <submittedName>
        <fullName evidence="2">Putative secreted protein</fullName>
    </submittedName>
</protein>
<feature type="chain" id="PRO_5026946771" evidence="1">
    <location>
        <begin position="23"/>
        <end position="69"/>
    </location>
</feature>
<evidence type="ECO:0000313" key="2">
    <source>
        <dbReference type="EMBL" id="NOV43572.1"/>
    </source>
</evidence>
<keyword evidence="1" id="KW-0732">Signal</keyword>
<reference evidence="2" key="1">
    <citation type="submission" date="2019-09" db="EMBL/GenBank/DDBJ databases">
        <title>Organ-specific transcriptomic study of the physiology of the cattle tick, Rhipicephalus microplus.</title>
        <authorList>
            <person name="Tirloni L."/>
            <person name="Braz G."/>
            <person name="Gandara A.C.P."/>
            <person name="Sabadin G.A."/>
            <person name="da Silva R.M."/>
            <person name="Guizzo M.G."/>
            <person name="Machado J.A."/>
            <person name="Costa E.P."/>
            <person name="Gomes H.F."/>
            <person name="Moraes J."/>
            <person name="Mota M.B.S."/>
            <person name="Mesquita R.D."/>
            <person name="Alvarenga P.H."/>
            <person name="Alves F."/>
            <person name="Seixas A."/>
            <person name="da Fonseca R.N."/>
            <person name="Fogaca A."/>
            <person name="Logullo C."/>
            <person name="Tanaka A."/>
            <person name="Daffre S."/>
            <person name="Termignoni C."/>
            <person name="Vaz I.S.Jr."/>
            <person name="Oliveira P.L."/>
            <person name="Ribeiro J.M."/>
        </authorList>
    </citation>
    <scope>NUCLEOTIDE SEQUENCE</scope>
    <source>
        <strain evidence="2">Porto Alegre</strain>
    </source>
</reference>
<name>A0A6M2DBP9_RHIMP</name>
<evidence type="ECO:0000256" key="1">
    <source>
        <dbReference type="SAM" id="SignalP"/>
    </source>
</evidence>